<evidence type="ECO:0000256" key="3">
    <source>
        <dbReference type="ARBA" id="ARBA00022692"/>
    </source>
</evidence>
<dbReference type="SUPFAM" id="SSF56954">
    <property type="entry name" value="Outer membrane efflux proteins (OEP)"/>
    <property type="match status" value="1"/>
</dbReference>
<keyword evidence="3" id="KW-0812">Transmembrane</keyword>
<proteinExistence type="predicted"/>
<keyword evidence="2" id="KW-1134">Transmembrane beta strand</keyword>
<evidence type="ECO:0000256" key="1">
    <source>
        <dbReference type="ARBA" id="ARBA00004442"/>
    </source>
</evidence>
<evidence type="ECO:0000256" key="6">
    <source>
        <dbReference type="SAM" id="Coils"/>
    </source>
</evidence>
<dbReference type="Gene3D" id="1.20.1600.10">
    <property type="entry name" value="Outer membrane efflux proteins (OEP)"/>
    <property type="match status" value="1"/>
</dbReference>
<dbReference type="PANTHER" id="PTHR30026:SF21">
    <property type="entry name" value="SLR1270 PROTEIN"/>
    <property type="match status" value="1"/>
</dbReference>
<evidence type="ECO:0000313" key="8">
    <source>
        <dbReference type="Proteomes" id="UP000002875"/>
    </source>
</evidence>
<dbReference type="RefSeq" id="WP_015028943.1">
    <property type="nucleotide sequence ID" value="NC_018748.1"/>
</dbReference>
<dbReference type="PANTHER" id="PTHR30026">
    <property type="entry name" value="OUTER MEMBRANE PROTEIN TOLC"/>
    <property type="match status" value="1"/>
</dbReference>
<feature type="coiled-coil region" evidence="6">
    <location>
        <begin position="381"/>
        <end position="460"/>
    </location>
</feature>
<evidence type="ECO:0000256" key="4">
    <source>
        <dbReference type="ARBA" id="ARBA00023136"/>
    </source>
</evidence>
<organism evidence="7 8">
    <name type="scientific">Emticicia oligotrophica (strain DSM 17448 / CIP 109782 / MTCC 6937 / GPTSA100-15)</name>
    <dbReference type="NCBI Taxonomy" id="929562"/>
    <lineage>
        <taxon>Bacteria</taxon>
        <taxon>Pseudomonadati</taxon>
        <taxon>Bacteroidota</taxon>
        <taxon>Cytophagia</taxon>
        <taxon>Cytophagales</taxon>
        <taxon>Leadbetterellaceae</taxon>
        <taxon>Emticicia</taxon>
    </lineage>
</organism>
<keyword evidence="4" id="KW-0472">Membrane</keyword>
<reference evidence="7 8" key="1">
    <citation type="submission" date="2011-07" db="EMBL/GenBank/DDBJ databases">
        <title>The complete genome of chromosome of Emticicia oligotrophica DSM 17448.</title>
        <authorList>
            <consortium name="US DOE Joint Genome Institute (JGI-PGF)"/>
            <person name="Lucas S."/>
            <person name="Han J."/>
            <person name="Lapidus A."/>
            <person name="Bruce D."/>
            <person name="Goodwin L."/>
            <person name="Pitluck S."/>
            <person name="Peters L."/>
            <person name="Kyrpides N."/>
            <person name="Mavromatis K."/>
            <person name="Ivanova N."/>
            <person name="Ovchinnikova G."/>
            <person name="Teshima H."/>
            <person name="Detter J.C."/>
            <person name="Tapia R."/>
            <person name="Han C."/>
            <person name="Land M."/>
            <person name="Hauser L."/>
            <person name="Markowitz V."/>
            <person name="Cheng J.-F."/>
            <person name="Hugenholtz P."/>
            <person name="Woyke T."/>
            <person name="Wu D."/>
            <person name="Tindall B."/>
            <person name="Pomrenke H."/>
            <person name="Brambilla E."/>
            <person name="Klenk H.-P."/>
            <person name="Eisen J.A."/>
        </authorList>
    </citation>
    <scope>NUCLEOTIDE SEQUENCE [LARGE SCALE GENOMIC DNA]</scope>
    <source>
        <strain evidence="7 8">DSM 17448</strain>
    </source>
</reference>
<evidence type="ECO:0000313" key="7">
    <source>
        <dbReference type="EMBL" id="AFK03245.1"/>
    </source>
</evidence>
<keyword evidence="6" id="KW-0175">Coiled coil</keyword>
<dbReference type="InterPro" id="IPR051906">
    <property type="entry name" value="TolC-like"/>
</dbReference>
<protein>
    <submittedName>
        <fullName evidence="7">Outer membrane protein</fullName>
    </submittedName>
</protein>
<comment type="subcellular location">
    <subcellularLocation>
        <location evidence="1">Cell outer membrane</location>
    </subcellularLocation>
</comment>
<sequence>MKLTRKNIYILGLSWLLSLFSLKVFSQKTEVFSFQDFQEIVLKNHPVIKQANLYLDDAKAELIQARGQFDPKLSTNFDRKSLDGKDYYNRLESTLKVPIYSGIELKGGYEQNSGTRLRSDESASLIFTGISVPLGQGLLIDARRNTLLQAKLLGNMAQAERQKTLNKFIFSAAKDYWEWYLSYQKLKLNQEAFQMADERFKLLSERTRIGEAAAIDSIEARITVQDRSIALEQSMLEFQNASLALSNYLWNSSEQPLELSSNFIPQETQGVAIERQKVDDILKNLEQNHPEIAKIILKQKQLRIEEGFRKEMLKPQFNVSFNFLQVPLAYQKESVPSGFLVNNHKIGVNFEMPLFLRKERGKLQSVRIKQLQTSFDKTIIERELRIAVESAYNEVQNLAKQIEQQLVANSNQAKLLEAEKQKFLLGESTLFLINSRETKLIEMKTKLETLKSKYEKAIATLQYSGAVQL</sequence>
<evidence type="ECO:0000256" key="2">
    <source>
        <dbReference type="ARBA" id="ARBA00022452"/>
    </source>
</evidence>
<evidence type="ECO:0000256" key="5">
    <source>
        <dbReference type="ARBA" id="ARBA00023237"/>
    </source>
</evidence>
<dbReference type="Proteomes" id="UP000002875">
    <property type="component" value="Chromosome"/>
</dbReference>
<keyword evidence="8" id="KW-1185">Reference proteome</keyword>
<accession>A0ABM5N1H7</accession>
<name>A0ABM5N1H7_EMTOG</name>
<gene>
    <name evidence="7" type="ordered locus">Emtol_2107</name>
</gene>
<dbReference type="EMBL" id="CP002961">
    <property type="protein sequence ID" value="AFK03245.1"/>
    <property type="molecule type" value="Genomic_DNA"/>
</dbReference>
<keyword evidence="5" id="KW-0998">Cell outer membrane</keyword>